<evidence type="ECO:0008006" key="3">
    <source>
        <dbReference type="Google" id="ProtNLM"/>
    </source>
</evidence>
<dbReference type="AlphaFoldDB" id="K9Z0P2"/>
<organism evidence="1 2">
    <name type="scientific">Dactylococcopsis salina (strain PCC 8305)</name>
    <name type="common">Myxobactron salinum</name>
    <dbReference type="NCBI Taxonomy" id="13035"/>
    <lineage>
        <taxon>Bacteria</taxon>
        <taxon>Bacillati</taxon>
        <taxon>Cyanobacteriota</taxon>
        <taxon>Cyanophyceae</taxon>
        <taxon>Nodosilineales</taxon>
        <taxon>Cymatolegaceae</taxon>
        <taxon>Dactylococcopsis</taxon>
    </lineage>
</organism>
<dbReference type="Pfam" id="PF11848">
    <property type="entry name" value="DUF3368"/>
    <property type="match status" value="1"/>
</dbReference>
<dbReference type="STRING" id="13035.Dacsa_3457"/>
<dbReference type="HOGENOM" id="CLU_115769_3_1_3"/>
<dbReference type="InterPro" id="IPR021799">
    <property type="entry name" value="PIN-like_prokaryotic"/>
</dbReference>
<accession>K9Z0P2</accession>
<dbReference type="PANTHER" id="PTHR39550:SF1">
    <property type="entry name" value="SLL0658 PROTEIN"/>
    <property type="match status" value="1"/>
</dbReference>
<dbReference type="PANTHER" id="PTHR39550">
    <property type="entry name" value="SLL0658 PROTEIN"/>
    <property type="match status" value="1"/>
</dbReference>
<dbReference type="OrthoDB" id="9796404at2"/>
<sequence>MIFVSDTTPISELVKVGYLLIDEKAARRVAKTRQLPIIGTVGILVLAKKRGLIENVQTILDKMIENGTRIGRRLYLQALILAEEDM</sequence>
<dbReference type="Proteomes" id="UP000010482">
    <property type="component" value="Chromosome"/>
</dbReference>
<dbReference type="RefSeq" id="WP_015230922.1">
    <property type="nucleotide sequence ID" value="NC_019780.1"/>
</dbReference>
<name>K9Z0P2_DACS8</name>
<protein>
    <recommendedName>
        <fullName evidence="3">DUF3368 domain-containing protein</fullName>
    </recommendedName>
</protein>
<dbReference type="KEGG" id="dsl:Dacsa_3457"/>
<dbReference type="eggNOG" id="COG2405">
    <property type="taxonomic scope" value="Bacteria"/>
</dbReference>
<evidence type="ECO:0000313" key="2">
    <source>
        <dbReference type="Proteomes" id="UP000010482"/>
    </source>
</evidence>
<dbReference type="EMBL" id="CP003944">
    <property type="protein sequence ID" value="AFZ51948.1"/>
    <property type="molecule type" value="Genomic_DNA"/>
</dbReference>
<evidence type="ECO:0000313" key="1">
    <source>
        <dbReference type="EMBL" id="AFZ51948.1"/>
    </source>
</evidence>
<keyword evidence="2" id="KW-1185">Reference proteome</keyword>
<proteinExistence type="predicted"/>
<reference evidence="1" key="1">
    <citation type="submission" date="2012-04" db="EMBL/GenBank/DDBJ databases">
        <title>Finished genome of Dactylococcopsis salina PCC 8305.</title>
        <authorList>
            <consortium name="US DOE Joint Genome Institute"/>
            <person name="Gugger M."/>
            <person name="Coursin T."/>
            <person name="Rippka R."/>
            <person name="Tandeau De Marsac N."/>
            <person name="Huntemann M."/>
            <person name="Wei C.-L."/>
            <person name="Han J."/>
            <person name="Detter J.C."/>
            <person name="Han C."/>
            <person name="Tapia R."/>
            <person name="Daligault H."/>
            <person name="Chen A."/>
            <person name="Krypides N."/>
            <person name="Mavromatis K."/>
            <person name="Markowitz V."/>
            <person name="Szeto E."/>
            <person name="Ivanova N."/>
            <person name="Ovchinnikova G."/>
            <person name="Pagani I."/>
            <person name="Pati A."/>
            <person name="Goodwin L."/>
            <person name="Peters L."/>
            <person name="Pitluck S."/>
            <person name="Woyke T."/>
            <person name="Kerfeld C."/>
        </authorList>
    </citation>
    <scope>NUCLEOTIDE SEQUENCE [LARGE SCALE GENOMIC DNA]</scope>
    <source>
        <strain evidence="1">PCC 8305</strain>
    </source>
</reference>
<gene>
    <name evidence="1" type="ORF">Dacsa_3457</name>
</gene>